<dbReference type="InterPro" id="IPR017911">
    <property type="entry name" value="MacB-like_ATP-bd"/>
</dbReference>
<dbReference type="GO" id="GO:0098796">
    <property type="term" value="C:membrane protein complex"/>
    <property type="evidence" value="ECO:0007669"/>
    <property type="project" value="UniProtKB-ARBA"/>
</dbReference>
<dbReference type="InterPro" id="IPR027417">
    <property type="entry name" value="P-loop_NTPase"/>
</dbReference>
<dbReference type="OrthoDB" id="9809450at2"/>
<dbReference type="RefSeq" id="WP_129353111.1">
    <property type="nucleotide sequence ID" value="NZ_CP026538.1"/>
</dbReference>
<protein>
    <submittedName>
        <fullName evidence="6">Macrolide ABC transporter ATP-binding protein</fullName>
    </submittedName>
</protein>
<evidence type="ECO:0000259" key="5">
    <source>
        <dbReference type="PROSITE" id="PS50893"/>
    </source>
</evidence>
<evidence type="ECO:0000256" key="2">
    <source>
        <dbReference type="ARBA" id="ARBA00022741"/>
    </source>
</evidence>
<keyword evidence="2" id="KW-0547">Nucleotide-binding</keyword>
<keyword evidence="3 6" id="KW-0067">ATP-binding</keyword>
<dbReference type="GO" id="GO:0022857">
    <property type="term" value="F:transmembrane transporter activity"/>
    <property type="evidence" value="ECO:0007669"/>
    <property type="project" value="UniProtKB-ARBA"/>
</dbReference>
<dbReference type="InterPro" id="IPR017871">
    <property type="entry name" value="ABC_transporter-like_CS"/>
</dbReference>
<sequence length="234" mass="24882">MTGQTPPGQGEPLIRLTDVTRGYVMGGATNTVLSGVTLDIAAGEFAAIMGPSGSGKSTLLHILGLLDRPTSGSYRLRGRETGTLSDDALSHLRNQAIGFVFQSFYLIPYATALDNVLLPGLYSDAPRAALTRRAHELLEKVGLTAQARHKPSQLSGGQQQRVALARSLINNPDLILADEPTGQLDSGTSREIMELLAAINRDAGKTVIVVTHDPDTAAYARRQIVVTDGRVARS</sequence>
<dbReference type="GO" id="GO:0005524">
    <property type="term" value="F:ATP binding"/>
    <property type="evidence" value="ECO:0007669"/>
    <property type="project" value="UniProtKB-KW"/>
</dbReference>
<dbReference type="FunFam" id="3.40.50.300:FF:000032">
    <property type="entry name" value="Export ABC transporter ATP-binding protein"/>
    <property type="match status" value="1"/>
</dbReference>
<dbReference type="AlphaFoldDB" id="A0A4P6HN13"/>
<evidence type="ECO:0000256" key="4">
    <source>
        <dbReference type="ARBA" id="ARBA00038388"/>
    </source>
</evidence>
<dbReference type="CDD" id="cd03255">
    <property type="entry name" value="ABC_MJ0796_LolCDE_FtsE"/>
    <property type="match status" value="1"/>
</dbReference>
<feature type="domain" description="ABC transporter" evidence="5">
    <location>
        <begin position="14"/>
        <end position="234"/>
    </location>
</feature>
<dbReference type="PROSITE" id="PS50893">
    <property type="entry name" value="ABC_TRANSPORTER_2"/>
    <property type="match status" value="1"/>
</dbReference>
<keyword evidence="1" id="KW-0813">Transport</keyword>
<dbReference type="PANTHER" id="PTHR24220">
    <property type="entry name" value="IMPORT ATP-BINDING PROTEIN"/>
    <property type="match status" value="1"/>
</dbReference>
<evidence type="ECO:0000256" key="3">
    <source>
        <dbReference type="ARBA" id="ARBA00022840"/>
    </source>
</evidence>
<evidence type="ECO:0000313" key="6">
    <source>
        <dbReference type="EMBL" id="QAZ68014.1"/>
    </source>
</evidence>
<evidence type="ECO:0000256" key="1">
    <source>
        <dbReference type="ARBA" id="ARBA00022448"/>
    </source>
</evidence>
<dbReference type="PROSITE" id="PS00211">
    <property type="entry name" value="ABC_TRANSPORTER_1"/>
    <property type="match status" value="1"/>
</dbReference>
<dbReference type="SMART" id="SM00382">
    <property type="entry name" value="AAA"/>
    <property type="match status" value="1"/>
</dbReference>
<dbReference type="GO" id="GO:0005886">
    <property type="term" value="C:plasma membrane"/>
    <property type="evidence" value="ECO:0007669"/>
    <property type="project" value="TreeGrafter"/>
</dbReference>
<keyword evidence="7" id="KW-1185">Reference proteome</keyword>
<dbReference type="KEGG" id="dcb:C3Y92_12570"/>
<dbReference type="Pfam" id="PF00005">
    <property type="entry name" value="ABC_tran"/>
    <property type="match status" value="1"/>
</dbReference>
<evidence type="ECO:0000313" key="7">
    <source>
        <dbReference type="Proteomes" id="UP000293296"/>
    </source>
</evidence>
<dbReference type="SUPFAM" id="SSF52540">
    <property type="entry name" value="P-loop containing nucleoside triphosphate hydrolases"/>
    <property type="match status" value="1"/>
</dbReference>
<proteinExistence type="inferred from homology"/>
<dbReference type="EMBL" id="CP026538">
    <property type="protein sequence ID" value="QAZ68014.1"/>
    <property type="molecule type" value="Genomic_DNA"/>
</dbReference>
<name>A0A4P6HN13_9BACT</name>
<dbReference type="InterPro" id="IPR015854">
    <property type="entry name" value="ABC_transpr_LolD-like"/>
</dbReference>
<dbReference type="PANTHER" id="PTHR24220:SF86">
    <property type="entry name" value="ABC TRANSPORTER ABCH.1"/>
    <property type="match status" value="1"/>
</dbReference>
<dbReference type="InterPro" id="IPR003593">
    <property type="entry name" value="AAA+_ATPase"/>
</dbReference>
<gene>
    <name evidence="6" type="ORF">C3Y92_12570</name>
</gene>
<accession>A0A4P6HN13</accession>
<organism evidence="6 7">
    <name type="scientific">Solidesulfovibrio carbinolicus</name>
    <dbReference type="NCBI Taxonomy" id="296842"/>
    <lineage>
        <taxon>Bacteria</taxon>
        <taxon>Pseudomonadati</taxon>
        <taxon>Thermodesulfobacteriota</taxon>
        <taxon>Desulfovibrionia</taxon>
        <taxon>Desulfovibrionales</taxon>
        <taxon>Desulfovibrionaceae</taxon>
        <taxon>Solidesulfovibrio</taxon>
    </lineage>
</organism>
<dbReference type="Gene3D" id="3.40.50.300">
    <property type="entry name" value="P-loop containing nucleotide triphosphate hydrolases"/>
    <property type="match status" value="1"/>
</dbReference>
<dbReference type="Proteomes" id="UP000293296">
    <property type="component" value="Chromosome"/>
</dbReference>
<dbReference type="GO" id="GO:0016887">
    <property type="term" value="F:ATP hydrolysis activity"/>
    <property type="evidence" value="ECO:0007669"/>
    <property type="project" value="InterPro"/>
</dbReference>
<dbReference type="InterPro" id="IPR003439">
    <property type="entry name" value="ABC_transporter-like_ATP-bd"/>
</dbReference>
<comment type="similarity">
    <text evidence="4">Belongs to the ABC transporter superfamily. Macrolide exporter (TC 3.A.1.122) family.</text>
</comment>
<reference evidence="6 7" key="1">
    <citation type="submission" date="2018-02" db="EMBL/GenBank/DDBJ databases">
        <title>Genome sequence of Desulfovibrio carbinolicus DSM 3852.</title>
        <authorList>
            <person name="Wilbanks E."/>
            <person name="Skennerton C.T."/>
            <person name="Orphan V.J."/>
        </authorList>
    </citation>
    <scope>NUCLEOTIDE SEQUENCE [LARGE SCALE GENOMIC DNA]</scope>
    <source>
        <strain evidence="6 7">DSM 3852</strain>
    </source>
</reference>